<feature type="domain" description="Amino acid transporter transmembrane" evidence="7">
    <location>
        <begin position="29"/>
        <end position="352"/>
    </location>
</feature>
<name>A0A507DY38_9FUNG</name>
<comment type="caution">
    <text evidence="8">The sequence shown here is derived from an EMBL/GenBank/DDBJ whole genome shotgun (WGS) entry which is preliminary data.</text>
</comment>
<dbReference type="AlphaFoldDB" id="A0A507DY38"/>
<reference evidence="8 9" key="1">
    <citation type="journal article" date="2019" name="Sci. Rep.">
        <title>Comparative genomics of chytrid fungi reveal insights into the obligate biotrophic and pathogenic lifestyle of Synchytrium endobioticum.</title>
        <authorList>
            <person name="van de Vossenberg B.T.L.H."/>
            <person name="Warris S."/>
            <person name="Nguyen H.D.T."/>
            <person name="van Gent-Pelzer M.P.E."/>
            <person name="Joly D.L."/>
            <person name="van de Geest H.C."/>
            <person name="Bonants P.J.M."/>
            <person name="Smith D.S."/>
            <person name="Levesque C.A."/>
            <person name="van der Lee T.A.J."/>
        </authorList>
    </citation>
    <scope>NUCLEOTIDE SEQUENCE [LARGE SCALE GENOMIC DNA]</scope>
    <source>
        <strain evidence="8 9">CBS 809.83</strain>
    </source>
</reference>
<feature type="compositionally biased region" description="Acidic residues" evidence="5">
    <location>
        <begin position="621"/>
        <end position="634"/>
    </location>
</feature>
<evidence type="ECO:0000256" key="1">
    <source>
        <dbReference type="ARBA" id="ARBA00004370"/>
    </source>
</evidence>
<accession>A0A507DY38</accession>
<evidence type="ECO:0000256" key="5">
    <source>
        <dbReference type="SAM" id="MobiDB-lite"/>
    </source>
</evidence>
<keyword evidence="2 6" id="KW-0812">Transmembrane</keyword>
<keyword evidence="3 6" id="KW-1133">Transmembrane helix</keyword>
<feature type="transmembrane region" description="Helical" evidence="6">
    <location>
        <begin position="30"/>
        <end position="48"/>
    </location>
</feature>
<feature type="region of interest" description="Disordered" evidence="5">
    <location>
        <begin position="740"/>
        <end position="828"/>
    </location>
</feature>
<gene>
    <name evidence="8" type="ORF">PhCBS80983_g04782</name>
</gene>
<feature type="region of interest" description="Disordered" evidence="5">
    <location>
        <begin position="676"/>
        <end position="696"/>
    </location>
</feature>
<keyword evidence="9" id="KW-1185">Reference proteome</keyword>
<proteinExistence type="predicted"/>
<dbReference type="STRING" id="109895.A0A507DY38"/>
<dbReference type="Proteomes" id="UP000318582">
    <property type="component" value="Unassembled WGS sequence"/>
</dbReference>
<organism evidence="8 9">
    <name type="scientific">Powellomyces hirtus</name>
    <dbReference type="NCBI Taxonomy" id="109895"/>
    <lineage>
        <taxon>Eukaryota</taxon>
        <taxon>Fungi</taxon>
        <taxon>Fungi incertae sedis</taxon>
        <taxon>Chytridiomycota</taxon>
        <taxon>Chytridiomycota incertae sedis</taxon>
        <taxon>Chytridiomycetes</taxon>
        <taxon>Spizellomycetales</taxon>
        <taxon>Powellomycetaceae</taxon>
        <taxon>Powellomyces</taxon>
    </lineage>
</organism>
<evidence type="ECO:0000256" key="4">
    <source>
        <dbReference type="ARBA" id="ARBA00023136"/>
    </source>
</evidence>
<sequence>MATITRTIASLRGELTRKNTFTKLIKAKTISFFGGVCLLINGMTGPGVPFTPATFQESGWFFPTVLFLAFALVSALSVLFIIEAMQAVPGNKHFQGTVEFATLINFYFGNTAHYVGQFLLYGALQSNAMQCIIIMAQTLDNILIDIFGKTCGLAVSGPNAGWYCVGQISEKFPSPFEDTFVLFTCGILLVAILSVPLGIVNLDDNILAQVIAFWLSVAIGIQWIGASFFQGIKVSRVPTFGTEFSTVVGTIMLNLAFTTVVPSWVNIKKKDVNTQGVVWSAVAIAVAFYMFVGLLPALGFDIDESGNILPALMRSGKLNKGTAYMFSVVMLLPSIPVNFIVAQSNLVQNKVVGKRMGIVVAHVLPWFLCIPLQTGQTMQAFISWTSLIFVSTANFIIPLLIYIKCLRFRREYNESRALTQKQKLLLKEIHWSSRTIHRFIDDAIARDSGLAEYAKKHPGPLVRERSDLSIRGAIPPLADEDDHQGPPPAPVIIIPPALDPTDVSTSHMPPPSPTGSILKNPFGQLDSDPGRKSPGLEVPVGERLVKLKKASTVRFGGDHEDHDDDRTEHESSARFNRGSSSRQRSFGEPSPPGVHHQPLNDSDLNVVGPVRVSSNPNPSAQDDEDYLNDDVPDPDLEHKLARKETRLNHHHHWDRDPEAGVGGMFQRAMNLASMGRRATSQSVLHPGGGGSYTLADDHQQPATLRDHLRRNHTSKAAIQMEPLRDSSYVESSNDNLIQNAMRDDDDEDDDHLHQQQRDSSTSIPVTAARRNTTSTDTTTDDADLIRKKTSNNNTLTASSPHASTSRKNTASSPTPQHHHHHHHPHIPHQIRNHLPADLFRKQTLPVHPDFISPTFRSIPTWFPVRGRFVAYFLLVITVGVTVGNVIVTFTGS</sequence>
<feature type="compositionally biased region" description="Basic and acidic residues" evidence="5">
    <location>
        <begin position="556"/>
        <end position="572"/>
    </location>
</feature>
<feature type="transmembrane region" description="Helical" evidence="6">
    <location>
        <begin position="381"/>
        <end position="403"/>
    </location>
</feature>
<evidence type="ECO:0000313" key="9">
    <source>
        <dbReference type="Proteomes" id="UP000318582"/>
    </source>
</evidence>
<dbReference type="PANTHER" id="PTHR16189:SF3">
    <property type="entry name" value="AMINO ACID TRANSPORTER TRANSMEMBRANE DOMAIN-CONTAINING PROTEIN"/>
    <property type="match status" value="1"/>
</dbReference>
<keyword evidence="4 6" id="KW-0472">Membrane</keyword>
<dbReference type="GO" id="GO:0016020">
    <property type="term" value="C:membrane"/>
    <property type="evidence" value="ECO:0007669"/>
    <property type="project" value="UniProtKB-SubCell"/>
</dbReference>
<feature type="compositionally biased region" description="Polar residues" evidence="5">
    <location>
        <begin position="573"/>
        <end position="584"/>
    </location>
</feature>
<protein>
    <recommendedName>
        <fullName evidence="7">Amino acid transporter transmembrane domain-containing protein</fullName>
    </recommendedName>
</protein>
<dbReference type="InterPro" id="IPR013057">
    <property type="entry name" value="AA_transpt_TM"/>
</dbReference>
<feature type="transmembrane region" description="Helical" evidence="6">
    <location>
        <begin position="277"/>
        <end position="300"/>
    </location>
</feature>
<feature type="transmembrane region" description="Helical" evidence="6">
    <location>
        <begin position="321"/>
        <end position="341"/>
    </location>
</feature>
<dbReference type="EMBL" id="QEAQ01000085">
    <property type="protein sequence ID" value="TPX56107.1"/>
    <property type="molecule type" value="Genomic_DNA"/>
</dbReference>
<comment type="subcellular location">
    <subcellularLocation>
        <location evidence="1">Membrane</location>
    </subcellularLocation>
</comment>
<feature type="region of interest" description="Disordered" evidence="5">
    <location>
        <begin position="474"/>
        <end position="635"/>
    </location>
</feature>
<feature type="transmembrane region" description="Helical" evidence="6">
    <location>
        <begin position="206"/>
        <end position="232"/>
    </location>
</feature>
<feature type="transmembrane region" description="Helical" evidence="6">
    <location>
        <begin position="244"/>
        <end position="265"/>
    </location>
</feature>
<feature type="transmembrane region" description="Helical" evidence="6">
    <location>
        <begin position="868"/>
        <end position="889"/>
    </location>
</feature>
<evidence type="ECO:0000256" key="6">
    <source>
        <dbReference type="SAM" id="Phobius"/>
    </source>
</evidence>
<feature type="compositionally biased region" description="Basic residues" evidence="5">
    <location>
        <begin position="816"/>
        <end position="828"/>
    </location>
</feature>
<feature type="compositionally biased region" description="Polar residues" evidence="5">
    <location>
        <begin position="790"/>
        <end position="814"/>
    </location>
</feature>
<evidence type="ECO:0000256" key="3">
    <source>
        <dbReference type="ARBA" id="ARBA00022989"/>
    </source>
</evidence>
<evidence type="ECO:0000259" key="7">
    <source>
        <dbReference type="Pfam" id="PF01490"/>
    </source>
</evidence>
<dbReference type="PANTHER" id="PTHR16189">
    <property type="entry name" value="TRANSMEMBRANE PROTEIN 104-RELATED"/>
    <property type="match status" value="1"/>
</dbReference>
<evidence type="ECO:0000313" key="8">
    <source>
        <dbReference type="EMBL" id="TPX56107.1"/>
    </source>
</evidence>
<dbReference type="Pfam" id="PF01490">
    <property type="entry name" value="Aa_trans"/>
    <property type="match status" value="1"/>
</dbReference>
<feature type="transmembrane region" description="Helical" evidence="6">
    <location>
        <begin position="60"/>
        <end position="82"/>
    </location>
</feature>
<feature type="compositionally biased region" description="Low complexity" evidence="5">
    <location>
        <begin position="766"/>
        <end position="777"/>
    </location>
</feature>
<feature type="transmembrane region" description="Helical" evidence="6">
    <location>
        <begin position="180"/>
        <end position="200"/>
    </location>
</feature>
<evidence type="ECO:0000256" key="2">
    <source>
        <dbReference type="ARBA" id="ARBA00022692"/>
    </source>
</evidence>